<reference evidence="3" key="1">
    <citation type="journal article" date="2005" name="Nature">
        <title>The map-based sequence of the rice genome.</title>
        <authorList>
            <consortium name="International rice genome sequencing project (IRGSP)"/>
            <person name="Matsumoto T."/>
            <person name="Wu J."/>
            <person name="Kanamori H."/>
            <person name="Katayose Y."/>
            <person name="Fujisawa M."/>
            <person name="Namiki N."/>
            <person name="Mizuno H."/>
            <person name="Yamamoto K."/>
            <person name="Antonio B.A."/>
            <person name="Baba T."/>
            <person name="Sakata K."/>
            <person name="Nagamura Y."/>
            <person name="Aoki H."/>
            <person name="Arikawa K."/>
            <person name="Arita K."/>
            <person name="Bito T."/>
            <person name="Chiden Y."/>
            <person name="Fujitsuka N."/>
            <person name="Fukunaka R."/>
            <person name="Hamada M."/>
            <person name="Harada C."/>
            <person name="Hayashi A."/>
            <person name="Hijishita S."/>
            <person name="Honda M."/>
            <person name="Hosokawa S."/>
            <person name="Ichikawa Y."/>
            <person name="Idonuma A."/>
            <person name="Iijima M."/>
            <person name="Ikeda M."/>
            <person name="Ikeno M."/>
            <person name="Ito K."/>
            <person name="Ito S."/>
            <person name="Ito T."/>
            <person name="Ito Y."/>
            <person name="Ito Y."/>
            <person name="Iwabuchi A."/>
            <person name="Kamiya K."/>
            <person name="Karasawa W."/>
            <person name="Kurita K."/>
            <person name="Katagiri S."/>
            <person name="Kikuta A."/>
            <person name="Kobayashi H."/>
            <person name="Kobayashi N."/>
            <person name="Machita K."/>
            <person name="Maehara T."/>
            <person name="Masukawa M."/>
            <person name="Mizubayashi T."/>
            <person name="Mukai Y."/>
            <person name="Nagasaki H."/>
            <person name="Nagata Y."/>
            <person name="Naito S."/>
            <person name="Nakashima M."/>
            <person name="Nakama Y."/>
            <person name="Nakamichi Y."/>
            <person name="Nakamura M."/>
            <person name="Meguro A."/>
            <person name="Negishi M."/>
            <person name="Ohta I."/>
            <person name="Ohta T."/>
            <person name="Okamoto M."/>
            <person name="Ono N."/>
            <person name="Saji S."/>
            <person name="Sakaguchi M."/>
            <person name="Sakai K."/>
            <person name="Shibata M."/>
            <person name="Shimokawa T."/>
            <person name="Song J."/>
            <person name="Takazaki Y."/>
            <person name="Terasawa K."/>
            <person name="Tsugane M."/>
            <person name="Tsuji K."/>
            <person name="Ueda S."/>
            <person name="Waki K."/>
            <person name="Yamagata H."/>
            <person name="Yamamoto M."/>
            <person name="Yamamoto S."/>
            <person name="Yamane H."/>
            <person name="Yoshiki S."/>
            <person name="Yoshihara R."/>
            <person name="Yukawa K."/>
            <person name="Zhong H."/>
            <person name="Yano M."/>
            <person name="Yuan Q."/>
            <person name="Ouyang S."/>
            <person name="Liu J."/>
            <person name="Jones K.M."/>
            <person name="Gansberger K."/>
            <person name="Moffat K."/>
            <person name="Hill J."/>
            <person name="Bera J."/>
            <person name="Fadrosh D."/>
            <person name="Jin S."/>
            <person name="Johri S."/>
            <person name="Kim M."/>
            <person name="Overton L."/>
            <person name="Reardon M."/>
            <person name="Tsitrin T."/>
            <person name="Vuong H."/>
            <person name="Weaver B."/>
            <person name="Ciecko A."/>
            <person name="Tallon L."/>
            <person name="Jackson J."/>
            <person name="Pai G."/>
            <person name="Aken S.V."/>
            <person name="Utterback T."/>
            <person name="Reidmuller S."/>
            <person name="Feldblyum T."/>
            <person name="Hsiao J."/>
            <person name="Zismann V."/>
            <person name="Iobst S."/>
            <person name="de Vazeille A.R."/>
            <person name="Buell C.R."/>
            <person name="Ying K."/>
            <person name="Li Y."/>
            <person name="Lu T."/>
            <person name="Huang Y."/>
            <person name="Zhao Q."/>
            <person name="Feng Q."/>
            <person name="Zhang L."/>
            <person name="Zhu J."/>
            <person name="Weng Q."/>
            <person name="Mu J."/>
            <person name="Lu Y."/>
            <person name="Fan D."/>
            <person name="Liu Y."/>
            <person name="Guan J."/>
            <person name="Zhang Y."/>
            <person name="Yu S."/>
            <person name="Liu X."/>
            <person name="Zhang Y."/>
            <person name="Hong G."/>
            <person name="Han B."/>
            <person name="Choisne N."/>
            <person name="Demange N."/>
            <person name="Orjeda G."/>
            <person name="Samain S."/>
            <person name="Cattolico L."/>
            <person name="Pelletier E."/>
            <person name="Couloux A."/>
            <person name="Segurens B."/>
            <person name="Wincker P."/>
            <person name="D'Hont A."/>
            <person name="Scarpelli C."/>
            <person name="Weissenbach J."/>
            <person name="Salanoubat M."/>
            <person name="Quetier F."/>
            <person name="Yu Y."/>
            <person name="Kim H.R."/>
            <person name="Rambo T."/>
            <person name="Currie J."/>
            <person name="Collura K."/>
            <person name="Luo M."/>
            <person name="Yang T."/>
            <person name="Ammiraju J.S.S."/>
            <person name="Engler F."/>
            <person name="Soderlund C."/>
            <person name="Wing R.A."/>
            <person name="Palmer L.E."/>
            <person name="de la Bastide M."/>
            <person name="Spiegel L."/>
            <person name="Nascimento L."/>
            <person name="Zutavern T."/>
            <person name="O'Shaughnessy A."/>
            <person name="Dike S."/>
            <person name="Dedhia N."/>
            <person name="Preston R."/>
            <person name="Balija V."/>
            <person name="McCombie W.R."/>
            <person name="Chow T."/>
            <person name="Chen H."/>
            <person name="Chung M."/>
            <person name="Chen C."/>
            <person name="Shaw J."/>
            <person name="Wu H."/>
            <person name="Hsiao K."/>
            <person name="Chao Y."/>
            <person name="Chu M."/>
            <person name="Cheng C."/>
            <person name="Hour A."/>
            <person name="Lee P."/>
            <person name="Lin S."/>
            <person name="Lin Y."/>
            <person name="Liou J."/>
            <person name="Liu S."/>
            <person name="Hsing Y."/>
            <person name="Raghuvanshi S."/>
            <person name="Mohanty A."/>
            <person name="Bharti A.K."/>
            <person name="Gaur A."/>
            <person name="Gupta V."/>
            <person name="Kumar D."/>
            <person name="Ravi V."/>
            <person name="Vij S."/>
            <person name="Kapur A."/>
            <person name="Khurana P."/>
            <person name="Khurana P."/>
            <person name="Khurana J.P."/>
            <person name="Tyagi A.K."/>
            <person name="Gaikwad K."/>
            <person name="Singh A."/>
            <person name="Dalal V."/>
            <person name="Srivastava S."/>
            <person name="Dixit A."/>
            <person name="Pal A.K."/>
            <person name="Ghazi I.A."/>
            <person name="Yadav M."/>
            <person name="Pandit A."/>
            <person name="Bhargava A."/>
            <person name="Sureshbabu K."/>
            <person name="Batra K."/>
            <person name="Sharma T.R."/>
            <person name="Mohapatra T."/>
            <person name="Singh N.K."/>
            <person name="Messing J."/>
            <person name="Nelson A.B."/>
            <person name="Fuks G."/>
            <person name="Kavchok S."/>
            <person name="Keizer G."/>
            <person name="Linton E."/>
            <person name="Llaca V."/>
            <person name="Song R."/>
            <person name="Tanyolac B."/>
            <person name="Young S."/>
            <person name="Ho-Il K."/>
            <person name="Hahn J.H."/>
            <person name="Sangsakoo G."/>
            <person name="Vanavichit A."/>
            <person name="de Mattos Luiz.A.T."/>
            <person name="Zimmer P.D."/>
            <person name="Malone G."/>
            <person name="Dellagostin O."/>
            <person name="de Oliveira A.C."/>
            <person name="Bevan M."/>
            <person name="Bancroft I."/>
            <person name="Minx P."/>
            <person name="Cordum H."/>
            <person name="Wilson R."/>
            <person name="Cheng Z."/>
            <person name="Jin W."/>
            <person name="Jiang J."/>
            <person name="Leong S.A."/>
            <person name="Iwama H."/>
            <person name="Gojobori T."/>
            <person name="Itoh T."/>
            <person name="Niimura Y."/>
            <person name="Fujii Y."/>
            <person name="Habara T."/>
            <person name="Sakai H."/>
            <person name="Sato Y."/>
            <person name="Wilson G."/>
            <person name="Kumar K."/>
            <person name="McCouch S."/>
            <person name="Juretic N."/>
            <person name="Hoen D."/>
            <person name="Wright S."/>
            <person name="Bruskiewich R."/>
            <person name="Bureau T."/>
            <person name="Miyao A."/>
            <person name="Hirochika H."/>
            <person name="Nishikawa T."/>
            <person name="Kadowaki K."/>
            <person name="Sugiura M."/>
            <person name="Burr B."/>
            <person name="Sasaki T."/>
        </authorList>
    </citation>
    <scope>NUCLEOTIDE SEQUENCE [LARGE SCALE GENOMIC DNA]</scope>
    <source>
        <strain evidence="3">cv. Nipponbare</strain>
    </source>
</reference>
<dbReference type="EMBL" id="AP004654">
    <property type="protein sequence ID" value="BAD33167.1"/>
    <property type="molecule type" value="Genomic_DNA"/>
</dbReference>
<reference evidence="3" key="2">
    <citation type="journal article" date="2008" name="Nucleic Acids Res.">
        <title>The rice annotation project database (RAP-DB): 2008 update.</title>
        <authorList>
            <consortium name="The rice annotation project (RAP)"/>
        </authorList>
    </citation>
    <scope>GENOME REANNOTATION</scope>
    <source>
        <strain evidence="3">cv. Nipponbare</strain>
    </source>
</reference>
<gene>
    <name evidence="2" type="primary">P0015C07.24</name>
</gene>
<evidence type="ECO:0000313" key="2">
    <source>
        <dbReference type="EMBL" id="BAD33167.1"/>
    </source>
</evidence>
<accession>Q69U59</accession>
<organism evidence="2 3">
    <name type="scientific">Oryza sativa subsp. japonica</name>
    <name type="common">Rice</name>
    <dbReference type="NCBI Taxonomy" id="39947"/>
    <lineage>
        <taxon>Eukaryota</taxon>
        <taxon>Viridiplantae</taxon>
        <taxon>Streptophyta</taxon>
        <taxon>Embryophyta</taxon>
        <taxon>Tracheophyta</taxon>
        <taxon>Spermatophyta</taxon>
        <taxon>Magnoliopsida</taxon>
        <taxon>Liliopsida</taxon>
        <taxon>Poales</taxon>
        <taxon>Poaceae</taxon>
        <taxon>BOP clade</taxon>
        <taxon>Oryzoideae</taxon>
        <taxon>Oryzeae</taxon>
        <taxon>Oryzinae</taxon>
        <taxon>Oryza</taxon>
        <taxon>Oryza sativa</taxon>
    </lineage>
</organism>
<dbReference type="Proteomes" id="UP000000763">
    <property type="component" value="Chromosome 8"/>
</dbReference>
<evidence type="ECO:0000313" key="3">
    <source>
        <dbReference type="Proteomes" id="UP000000763"/>
    </source>
</evidence>
<sequence length="218" mass="23293">MAMRLCYAKLGRGRRARTTSSFASRGTWLHTLLGINPSAPPPVPLPSRVPPPPPPHCAACCLAGWPEGVNGAGEIPRPASLLLLPPPSSSSRRRRDAPDTNAGPPPSSSPALRRRCRRLAAHRWAAASPSQPSRAEELLPFPLPLPPQPHLETLTRRVLCRSLGVVGAGKEEEVTGVGVEGLEHESRSSSSGSKSARFRGAIYVGSRLAILIFFFSLN</sequence>
<protein>
    <submittedName>
        <fullName evidence="2">Uncharacterized protein</fullName>
    </submittedName>
</protein>
<evidence type="ECO:0000256" key="1">
    <source>
        <dbReference type="SAM" id="MobiDB-lite"/>
    </source>
</evidence>
<feature type="region of interest" description="Disordered" evidence="1">
    <location>
        <begin position="76"/>
        <end position="113"/>
    </location>
</feature>
<proteinExistence type="predicted"/>
<name>Q69U59_ORYSJ</name>
<dbReference type="AlphaFoldDB" id="Q69U59"/>